<evidence type="ECO:0000256" key="2">
    <source>
        <dbReference type="ARBA" id="ARBA00009523"/>
    </source>
</evidence>
<keyword evidence="5" id="KW-0597">Phosphoprotein</keyword>
<feature type="transmembrane region" description="Helical" evidence="19">
    <location>
        <begin position="47"/>
        <end position="69"/>
    </location>
</feature>
<comment type="subcellular location">
    <subcellularLocation>
        <location evidence="1">Apical cell membrane</location>
        <topology evidence="1">Multi-pass membrane protein</topology>
    </subcellularLocation>
</comment>
<evidence type="ECO:0000256" key="10">
    <source>
        <dbReference type="ARBA" id="ARBA00051323"/>
    </source>
</evidence>
<accession>A0A5E4N4C9</accession>
<evidence type="ECO:0000256" key="13">
    <source>
        <dbReference type="ARBA" id="ARBA00052179"/>
    </source>
</evidence>
<dbReference type="GO" id="GO:0016324">
    <property type="term" value="C:apical plasma membrane"/>
    <property type="evidence" value="ECO:0007669"/>
    <property type="project" value="UniProtKB-SubCell"/>
</dbReference>
<evidence type="ECO:0000256" key="15">
    <source>
        <dbReference type="ARBA" id="ARBA00074336"/>
    </source>
</evidence>
<keyword evidence="4" id="KW-1003">Cell membrane</keyword>
<reference evidence="20 21" key="1">
    <citation type="submission" date="2019-08" db="EMBL/GenBank/DDBJ databases">
        <authorList>
            <person name="Alioto T."/>
            <person name="Alioto T."/>
            <person name="Gomez Garrido J."/>
        </authorList>
    </citation>
    <scope>NUCLEOTIDE SEQUENCE [LARGE SCALE GENOMIC DNA]</scope>
</reference>
<gene>
    <name evidence="20" type="ORF">CINCED_3A008153</name>
</gene>
<evidence type="ECO:0000256" key="9">
    <source>
        <dbReference type="ARBA" id="ARBA00023157"/>
    </source>
</evidence>
<evidence type="ECO:0000256" key="17">
    <source>
        <dbReference type="ARBA" id="ARBA00083296"/>
    </source>
</evidence>
<dbReference type="FunFam" id="1.20.1740.10:FF:000015">
    <property type="entry name" value="B(0,+)-type amino acid transporter 1"/>
    <property type="match status" value="1"/>
</dbReference>
<evidence type="ECO:0000256" key="8">
    <source>
        <dbReference type="ARBA" id="ARBA00023136"/>
    </source>
</evidence>
<evidence type="ECO:0000256" key="3">
    <source>
        <dbReference type="ARBA" id="ARBA00022448"/>
    </source>
</evidence>
<comment type="catalytic activity">
    <reaction evidence="10">
        <text>L-lysine(out) + L-arginine(in) = L-lysine(in) + L-arginine(out)</text>
        <dbReference type="Rhea" id="RHEA:70827"/>
        <dbReference type="ChEBI" id="CHEBI:32551"/>
        <dbReference type="ChEBI" id="CHEBI:32682"/>
    </reaction>
    <physiologicalReaction direction="left-to-right" evidence="10">
        <dbReference type="Rhea" id="RHEA:70828"/>
    </physiologicalReaction>
</comment>
<feature type="transmembrane region" description="Helical" evidence="19">
    <location>
        <begin position="155"/>
        <end position="176"/>
    </location>
</feature>
<feature type="transmembrane region" description="Helical" evidence="19">
    <location>
        <begin position="223"/>
        <end position="244"/>
    </location>
</feature>
<feature type="transmembrane region" description="Helical" evidence="19">
    <location>
        <begin position="411"/>
        <end position="432"/>
    </location>
</feature>
<name>A0A5E4N4C9_9HEMI</name>
<sequence length="490" mass="53849">MKPKPQTHVKLQRELGLFSASCLLVNLMLGSGIFISSANTLQNTGSVGMNLVLWTCCGMLSLMGAMSYAELGTMVNKSGSEFGFYLYAFGDLNKFWGPLPSFVYSWVTIVYINPAAMGIVALTFAEYTVRPFGLRTNEESTAAYSPEVEHMLKKAVALAAICVITFINYISVKVFVKIQNVLTISKVTVCIVIIVAGLYQIYLGKIQTLMTGFEGTKLSIDSLSMAFYSGLWGFGGWTAVTDVFEEIKNPERNILLSILLTIPFVTLIYVLINISYLTVLSIPEMISVPAVAVEFGIRALGIFGFVIPIGVVTATFGCALSIQFKTARLCFAASREGQFLEVFSYVSVKNLTPAPAVFLQGLLASVCILSGNIISLIEFVGFLAWMFFGISMVALLKMRCTQKDIYRPFKVPIVIPVLVLVASIVLFLTPLIQSPKPQFLIALALILSAFAVYVPFVYHKKRWSFVDNFTRAIEKLMGVVKPDTDETELA</sequence>
<evidence type="ECO:0000256" key="7">
    <source>
        <dbReference type="ARBA" id="ARBA00022989"/>
    </source>
</evidence>
<keyword evidence="8 19" id="KW-0472">Membrane</keyword>
<feature type="transmembrane region" description="Helical" evidence="19">
    <location>
        <begin position="15"/>
        <end position="35"/>
    </location>
</feature>
<comment type="catalytic activity">
    <reaction evidence="11">
        <text>L-cystine(out) + L-arginine(in) = L-cystine(in) + L-arginine(out)</text>
        <dbReference type="Rhea" id="RHEA:71075"/>
        <dbReference type="ChEBI" id="CHEBI:32682"/>
        <dbReference type="ChEBI" id="CHEBI:35491"/>
    </reaction>
    <physiologicalReaction direction="left-to-right" evidence="11">
        <dbReference type="Rhea" id="RHEA:71076"/>
    </physiologicalReaction>
</comment>
<dbReference type="PIRSF" id="PIRSF006060">
    <property type="entry name" value="AA_transporter"/>
    <property type="match status" value="1"/>
</dbReference>
<feature type="transmembrane region" description="Helical" evidence="19">
    <location>
        <begin position="299"/>
        <end position="322"/>
    </location>
</feature>
<evidence type="ECO:0000256" key="14">
    <source>
        <dbReference type="ARBA" id="ARBA00052732"/>
    </source>
</evidence>
<comment type="catalytic activity">
    <reaction evidence="14">
        <text>L-leucine(out) + L-arginine(in) = L-leucine(in) + L-arginine(out)</text>
        <dbReference type="Rhea" id="RHEA:71059"/>
        <dbReference type="ChEBI" id="CHEBI:32682"/>
        <dbReference type="ChEBI" id="CHEBI:57427"/>
    </reaction>
    <physiologicalReaction direction="left-to-right" evidence="14">
        <dbReference type="Rhea" id="RHEA:71060"/>
    </physiologicalReaction>
</comment>
<protein>
    <recommendedName>
        <fullName evidence="15">b(0,+)-type amino acid transporter 1</fullName>
    </recommendedName>
    <alternativeName>
        <fullName evidence="16">Glycoprotein-associated amino acid transporter b0,+AT1</fullName>
    </alternativeName>
    <alternativeName>
        <fullName evidence="17">Solute carrier family 7 member 9</fullName>
    </alternativeName>
</protein>
<evidence type="ECO:0000256" key="11">
    <source>
        <dbReference type="ARBA" id="ARBA00051814"/>
    </source>
</evidence>
<dbReference type="InterPro" id="IPR050598">
    <property type="entry name" value="AminoAcid_Transporter"/>
</dbReference>
<feature type="transmembrane region" description="Helical" evidence="19">
    <location>
        <begin position="256"/>
        <end position="279"/>
    </location>
</feature>
<dbReference type="OrthoDB" id="5982228at2759"/>
<comment type="catalytic activity">
    <reaction evidence="13">
        <text>L-cysteine(out) + L-arginine(in) = L-cysteine(in) + L-arginine(out)</text>
        <dbReference type="Rhea" id="RHEA:71071"/>
        <dbReference type="ChEBI" id="CHEBI:32682"/>
        <dbReference type="ChEBI" id="CHEBI:35235"/>
    </reaction>
    <physiologicalReaction direction="left-to-right" evidence="13">
        <dbReference type="Rhea" id="RHEA:71072"/>
    </physiologicalReaction>
</comment>
<comment type="catalytic activity">
    <reaction evidence="18">
        <text>L-phenylalanine(out) + L-arginine(in) = L-phenylalanine(in) + L-arginine(out)</text>
        <dbReference type="Rhea" id="RHEA:71067"/>
        <dbReference type="ChEBI" id="CHEBI:32682"/>
        <dbReference type="ChEBI" id="CHEBI:58095"/>
    </reaction>
    <physiologicalReaction direction="left-to-right" evidence="18">
        <dbReference type="Rhea" id="RHEA:71068"/>
    </physiologicalReaction>
</comment>
<keyword evidence="9" id="KW-1015">Disulfide bond</keyword>
<evidence type="ECO:0000313" key="21">
    <source>
        <dbReference type="Proteomes" id="UP000325440"/>
    </source>
</evidence>
<comment type="similarity">
    <text evidence="2">Belongs to the amino acid-polyamine-organocation (APC) superfamily.</text>
</comment>
<dbReference type="GO" id="GO:0015179">
    <property type="term" value="F:L-amino acid transmembrane transporter activity"/>
    <property type="evidence" value="ECO:0007669"/>
    <property type="project" value="TreeGrafter"/>
</dbReference>
<feature type="transmembrane region" description="Helical" evidence="19">
    <location>
        <begin position="102"/>
        <end position="125"/>
    </location>
</feature>
<dbReference type="Gene3D" id="1.20.1740.10">
    <property type="entry name" value="Amino acid/polyamine transporter I"/>
    <property type="match status" value="1"/>
</dbReference>
<evidence type="ECO:0000256" key="16">
    <source>
        <dbReference type="ARBA" id="ARBA00079910"/>
    </source>
</evidence>
<feature type="transmembrane region" description="Helical" evidence="19">
    <location>
        <begin position="183"/>
        <end position="203"/>
    </location>
</feature>
<keyword evidence="3" id="KW-0813">Transport</keyword>
<dbReference type="Proteomes" id="UP000325440">
    <property type="component" value="Unassembled WGS sequence"/>
</dbReference>
<feature type="transmembrane region" description="Helical" evidence="19">
    <location>
        <begin position="382"/>
        <end position="399"/>
    </location>
</feature>
<keyword evidence="7 19" id="KW-1133">Transmembrane helix</keyword>
<evidence type="ECO:0000256" key="18">
    <source>
        <dbReference type="ARBA" id="ARBA00093193"/>
    </source>
</evidence>
<dbReference type="PANTHER" id="PTHR11785:SF514">
    <property type="entry name" value="B(0,+)-TYPE AMINO ACID TRANSPORTER 1-LIKE PROTEIN"/>
    <property type="match status" value="1"/>
</dbReference>
<organism evidence="20 21">
    <name type="scientific">Cinara cedri</name>
    <dbReference type="NCBI Taxonomy" id="506608"/>
    <lineage>
        <taxon>Eukaryota</taxon>
        <taxon>Metazoa</taxon>
        <taxon>Ecdysozoa</taxon>
        <taxon>Arthropoda</taxon>
        <taxon>Hexapoda</taxon>
        <taxon>Insecta</taxon>
        <taxon>Pterygota</taxon>
        <taxon>Neoptera</taxon>
        <taxon>Paraneoptera</taxon>
        <taxon>Hemiptera</taxon>
        <taxon>Sternorrhyncha</taxon>
        <taxon>Aphidomorpha</taxon>
        <taxon>Aphidoidea</taxon>
        <taxon>Aphididae</taxon>
        <taxon>Lachninae</taxon>
        <taxon>Cinara</taxon>
    </lineage>
</organism>
<dbReference type="EMBL" id="CABPRJ010001895">
    <property type="protein sequence ID" value="VVC39529.1"/>
    <property type="molecule type" value="Genomic_DNA"/>
</dbReference>
<dbReference type="AlphaFoldDB" id="A0A5E4N4C9"/>
<evidence type="ECO:0000256" key="5">
    <source>
        <dbReference type="ARBA" id="ARBA00022553"/>
    </source>
</evidence>
<feature type="transmembrane region" description="Helical" evidence="19">
    <location>
        <begin position="438"/>
        <end position="458"/>
    </location>
</feature>
<evidence type="ECO:0000256" key="19">
    <source>
        <dbReference type="SAM" id="Phobius"/>
    </source>
</evidence>
<comment type="catalytic activity">
    <reaction evidence="12">
        <text>L-histidine(out) + L-arginine(in) = L-histidine(in) + L-arginine(out)</text>
        <dbReference type="Rhea" id="RHEA:71063"/>
        <dbReference type="ChEBI" id="CHEBI:32682"/>
        <dbReference type="ChEBI" id="CHEBI:57595"/>
    </reaction>
    <physiologicalReaction direction="left-to-right" evidence="12">
        <dbReference type="Rhea" id="RHEA:71064"/>
    </physiologicalReaction>
</comment>
<dbReference type="Pfam" id="PF13520">
    <property type="entry name" value="AA_permease_2"/>
    <property type="match status" value="1"/>
</dbReference>
<dbReference type="PANTHER" id="PTHR11785">
    <property type="entry name" value="AMINO ACID TRANSPORTER"/>
    <property type="match status" value="1"/>
</dbReference>
<evidence type="ECO:0000256" key="12">
    <source>
        <dbReference type="ARBA" id="ARBA00051835"/>
    </source>
</evidence>
<keyword evidence="6 19" id="KW-0812">Transmembrane</keyword>
<evidence type="ECO:0000256" key="1">
    <source>
        <dbReference type="ARBA" id="ARBA00004424"/>
    </source>
</evidence>
<evidence type="ECO:0000256" key="4">
    <source>
        <dbReference type="ARBA" id="ARBA00022475"/>
    </source>
</evidence>
<keyword evidence="21" id="KW-1185">Reference proteome</keyword>
<dbReference type="InterPro" id="IPR002293">
    <property type="entry name" value="AA/rel_permease1"/>
</dbReference>
<proteinExistence type="inferred from homology"/>
<evidence type="ECO:0000313" key="20">
    <source>
        <dbReference type="EMBL" id="VVC39529.1"/>
    </source>
</evidence>
<evidence type="ECO:0000256" key="6">
    <source>
        <dbReference type="ARBA" id="ARBA00022692"/>
    </source>
</evidence>